<feature type="transmembrane region" description="Helical" evidence="6">
    <location>
        <begin position="209"/>
        <end position="231"/>
    </location>
</feature>
<dbReference type="InterPro" id="IPR020846">
    <property type="entry name" value="MFS_dom"/>
</dbReference>
<evidence type="ECO:0000259" key="7">
    <source>
        <dbReference type="PROSITE" id="PS50850"/>
    </source>
</evidence>
<gene>
    <name evidence="8" type="ORF">FN924_01895</name>
</gene>
<organism evidence="8 9">
    <name type="scientific">Radiobacillus deserti</name>
    <dbReference type="NCBI Taxonomy" id="2594883"/>
    <lineage>
        <taxon>Bacteria</taxon>
        <taxon>Bacillati</taxon>
        <taxon>Bacillota</taxon>
        <taxon>Bacilli</taxon>
        <taxon>Bacillales</taxon>
        <taxon>Bacillaceae</taxon>
        <taxon>Radiobacillus</taxon>
    </lineage>
</organism>
<protein>
    <submittedName>
        <fullName evidence="8">MFS transporter</fullName>
    </submittedName>
</protein>
<reference evidence="8 9" key="1">
    <citation type="submission" date="2019-07" db="EMBL/GenBank/DDBJ databases">
        <authorList>
            <person name="Li J."/>
        </authorList>
    </citation>
    <scope>NUCLEOTIDE SEQUENCE [LARGE SCALE GENOMIC DNA]</scope>
    <source>
        <strain evidence="8 9">TKL69</strain>
    </source>
</reference>
<dbReference type="PANTHER" id="PTHR23523:SF2">
    <property type="entry name" value="2-NITROIMIDAZOLE TRANSPORTER"/>
    <property type="match status" value="1"/>
</dbReference>
<keyword evidence="2" id="KW-0813">Transport</keyword>
<evidence type="ECO:0000256" key="2">
    <source>
        <dbReference type="ARBA" id="ARBA00022448"/>
    </source>
</evidence>
<evidence type="ECO:0000256" key="5">
    <source>
        <dbReference type="ARBA" id="ARBA00023136"/>
    </source>
</evidence>
<evidence type="ECO:0000313" key="8">
    <source>
        <dbReference type="EMBL" id="QDP42054.1"/>
    </source>
</evidence>
<dbReference type="KEGG" id="aqt:FN924_01895"/>
<keyword evidence="5 6" id="KW-0472">Membrane</keyword>
<feature type="transmembrane region" description="Helical" evidence="6">
    <location>
        <begin position="51"/>
        <end position="70"/>
    </location>
</feature>
<name>A0A516KKY6_9BACI</name>
<evidence type="ECO:0000256" key="6">
    <source>
        <dbReference type="SAM" id="Phobius"/>
    </source>
</evidence>
<dbReference type="InterPro" id="IPR011701">
    <property type="entry name" value="MFS"/>
</dbReference>
<dbReference type="PROSITE" id="PS50850">
    <property type="entry name" value="MFS"/>
    <property type="match status" value="1"/>
</dbReference>
<evidence type="ECO:0000256" key="3">
    <source>
        <dbReference type="ARBA" id="ARBA00022692"/>
    </source>
</evidence>
<feature type="transmembrane region" description="Helical" evidence="6">
    <location>
        <begin position="369"/>
        <end position="391"/>
    </location>
</feature>
<feature type="transmembrane region" description="Helical" evidence="6">
    <location>
        <begin position="105"/>
        <end position="127"/>
    </location>
</feature>
<feature type="transmembrane region" description="Helical" evidence="6">
    <location>
        <begin position="347"/>
        <end position="363"/>
    </location>
</feature>
<dbReference type="SUPFAM" id="SSF103473">
    <property type="entry name" value="MFS general substrate transporter"/>
    <property type="match status" value="1"/>
</dbReference>
<dbReference type="GO" id="GO:0005886">
    <property type="term" value="C:plasma membrane"/>
    <property type="evidence" value="ECO:0007669"/>
    <property type="project" value="UniProtKB-SubCell"/>
</dbReference>
<evidence type="ECO:0000256" key="1">
    <source>
        <dbReference type="ARBA" id="ARBA00004651"/>
    </source>
</evidence>
<feature type="transmembrane region" description="Helical" evidence="6">
    <location>
        <begin position="12"/>
        <end position="31"/>
    </location>
</feature>
<dbReference type="OrthoDB" id="9797740at2"/>
<keyword evidence="4 6" id="KW-1133">Transmembrane helix</keyword>
<dbReference type="InterPro" id="IPR052524">
    <property type="entry name" value="MFS_Cyanate_Porter"/>
</dbReference>
<dbReference type="InterPro" id="IPR036259">
    <property type="entry name" value="MFS_trans_sf"/>
</dbReference>
<dbReference type="PANTHER" id="PTHR23523">
    <property type="match status" value="1"/>
</dbReference>
<proteinExistence type="predicted"/>
<sequence>MFMLDSQANRVSSYLLLVGVFSIAINLRPAITSVGPLLGVIRDDIGLSNWSAGLITSLPLLAFAIMSPIAPKLGYRFTIEKTLLIGLLILLIGISTRSISLSVTLYIGTTLVGLGIAICNVLLPGLIKQKFPNNVSLMTSMYTTCMAVFAALGSGLSVPLSADLHLGWQRALLSWGLLTVIGLVIWFIVVRDQAQYAKPNNHLTSIVSLWKSILAWQVTLFMGLQSFLFYVTITWLPEILSDYGYSMSTSGWIVSLMQFISLPFTFLAPILANRLNQQHLIIWIIGICSLIGYSGLLTRPSFGWLMVYITFIAITLGASISLALTFLGLRARDAQQATELSGMAQSIGYLLTACGPIFIGFLFDLTHSWITPIVTILVISILLILFGLGAARDKYVLD</sequence>
<keyword evidence="3 6" id="KW-0812">Transmembrane</keyword>
<dbReference type="Gene3D" id="1.20.1250.20">
    <property type="entry name" value="MFS general substrate transporter like domains"/>
    <property type="match status" value="2"/>
</dbReference>
<dbReference type="Pfam" id="PF07690">
    <property type="entry name" value="MFS_1"/>
    <property type="match status" value="1"/>
</dbReference>
<feature type="transmembrane region" description="Helical" evidence="6">
    <location>
        <begin position="302"/>
        <end position="327"/>
    </location>
</feature>
<feature type="transmembrane region" description="Helical" evidence="6">
    <location>
        <begin position="172"/>
        <end position="189"/>
    </location>
</feature>
<evidence type="ECO:0000256" key="4">
    <source>
        <dbReference type="ARBA" id="ARBA00022989"/>
    </source>
</evidence>
<dbReference type="Proteomes" id="UP000315215">
    <property type="component" value="Chromosome"/>
</dbReference>
<feature type="transmembrane region" description="Helical" evidence="6">
    <location>
        <begin position="279"/>
        <end position="296"/>
    </location>
</feature>
<comment type="subcellular location">
    <subcellularLocation>
        <location evidence="1">Cell membrane</location>
        <topology evidence="1">Multi-pass membrane protein</topology>
    </subcellularLocation>
</comment>
<dbReference type="GO" id="GO:0022857">
    <property type="term" value="F:transmembrane transporter activity"/>
    <property type="evidence" value="ECO:0007669"/>
    <property type="project" value="InterPro"/>
</dbReference>
<feature type="transmembrane region" description="Helical" evidence="6">
    <location>
        <begin position="82"/>
        <end position="99"/>
    </location>
</feature>
<feature type="transmembrane region" description="Helical" evidence="6">
    <location>
        <begin position="139"/>
        <end position="160"/>
    </location>
</feature>
<dbReference type="AlphaFoldDB" id="A0A516KKY6"/>
<dbReference type="CDD" id="cd17339">
    <property type="entry name" value="MFS_NIMT_CynX_like"/>
    <property type="match status" value="1"/>
</dbReference>
<feature type="transmembrane region" description="Helical" evidence="6">
    <location>
        <begin position="251"/>
        <end position="272"/>
    </location>
</feature>
<accession>A0A516KKY6</accession>
<feature type="domain" description="Major facilitator superfamily (MFS) profile" evidence="7">
    <location>
        <begin position="12"/>
        <end position="392"/>
    </location>
</feature>
<evidence type="ECO:0000313" key="9">
    <source>
        <dbReference type="Proteomes" id="UP000315215"/>
    </source>
</evidence>
<keyword evidence="9" id="KW-1185">Reference proteome</keyword>
<dbReference type="EMBL" id="CP041666">
    <property type="protein sequence ID" value="QDP42054.1"/>
    <property type="molecule type" value="Genomic_DNA"/>
</dbReference>